<comment type="subunit">
    <text evidence="9">Homodimer; disulfide-linked. Forms a heterohexamer composed of two FlhC and four FlhD subunits. Each FlhC binds a FlhD dimer, forming a heterotrimer, and a hexamer assembles by dimerization of two heterotrimers.</text>
</comment>
<keyword evidence="10" id="KW-0969">Cilium</keyword>
<dbReference type="GO" id="GO:1902208">
    <property type="term" value="P:regulation of bacterial-type flagellum assembly"/>
    <property type="evidence" value="ECO:0007669"/>
    <property type="project" value="UniProtKB-UniRule"/>
</dbReference>
<dbReference type="AlphaFoldDB" id="A0A4P8YGK1"/>
<keyword evidence="7 9" id="KW-0804">Transcription</keyword>
<dbReference type="Pfam" id="PF05247">
    <property type="entry name" value="FlhD"/>
    <property type="match status" value="1"/>
</dbReference>
<sequence>MPMNIDKQLQSIHNINLSYLLLAQRLIMEDETAASFRLGLSESTISTLKELSLSQLIKLSTTNQVICRLRFDEDGVIGRLTKESRIDGLQQIHAGILLSTDLLSTLTEPEMPAAKRLS</sequence>
<dbReference type="InterPro" id="IPR036194">
    <property type="entry name" value="FlhD_sf"/>
</dbReference>
<evidence type="ECO:0000256" key="3">
    <source>
        <dbReference type="ARBA" id="ARBA00023015"/>
    </source>
</evidence>
<keyword evidence="10" id="KW-0282">Flagellum</keyword>
<dbReference type="Gene3D" id="1.10.4000.10">
    <property type="entry name" value="Flagellar transcriptional activator FlhD"/>
    <property type="match status" value="1"/>
</dbReference>
<dbReference type="HAMAP" id="MF_00725">
    <property type="entry name" value="FlhD"/>
    <property type="match status" value="1"/>
</dbReference>
<evidence type="ECO:0000256" key="6">
    <source>
        <dbReference type="ARBA" id="ARBA00023159"/>
    </source>
</evidence>
<evidence type="ECO:0000256" key="9">
    <source>
        <dbReference type="HAMAP-Rule" id="MF_00725"/>
    </source>
</evidence>
<dbReference type="GO" id="GO:0045893">
    <property type="term" value="P:positive regulation of DNA-templated transcription"/>
    <property type="evidence" value="ECO:0007669"/>
    <property type="project" value="InterPro"/>
</dbReference>
<dbReference type="SUPFAM" id="SSF63592">
    <property type="entry name" value="Flagellar transcriptional activator FlhD"/>
    <property type="match status" value="1"/>
</dbReference>
<dbReference type="GO" id="GO:0044780">
    <property type="term" value="P:bacterial-type flagellum assembly"/>
    <property type="evidence" value="ECO:0007669"/>
    <property type="project" value="InterPro"/>
</dbReference>
<dbReference type="GO" id="GO:0005737">
    <property type="term" value="C:cytoplasm"/>
    <property type="evidence" value="ECO:0007669"/>
    <property type="project" value="UniProtKB-SubCell"/>
</dbReference>
<evidence type="ECO:0000256" key="4">
    <source>
        <dbReference type="ARBA" id="ARBA00023125"/>
    </source>
</evidence>
<protein>
    <recommendedName>
        <fullName evidence="9">Flagellar transcriptional regulator FlhD</fullName>
    </recommendedName>
</protein>
<keyword evidence="6 9" id="KW-0010">Activator</keyword>
<comment type="subcellular location">
    <subcellularLocation>
        <location evidence="9">Cytoplasm</location>
    </subcellularLocation>
</comment>
<evidence type="ECO:0000256" key="2">
    <source>
        <dbReference type="ARBA" id="ARBA00022795"/>
    </source>
</evidence>
<keyword evidence="3 9" id="KW-0805">Transcription regulation</keyword>
<dbReference type="EMBL" id="CP040428">
    <property type="protein sequence ID" value="QCT19043.1"/>
    <property type="molecule type" value="Genomic_DNA"/>
</dbReference>
<name>A0A4P8YGK1_9ENTR</name>
<keyword evidence="11" id="KW-1185">Reference proteome</keyword>
<feature type="disulfide bond" description="Interchain" evidence="9">
    <location>
        <position position="67"/>
    </location>
</feature>
<keyword evidence="1 9" id="KW-0963">Cytoplasm</keyword>
<dbReference type="OrthoDB" id="5298036at2"/>
<evidence type="ECO:0000256" key="5">
    <source>
        <dbReference type="ARBA" id="ARBA00023157"/>
    </source>
</evidence>
<comment type="function">
    <text evidence="8 9">Functions in complex with FlhC as a master transcriptional regulator that regulates transcription of several flagellar and non-flagellar operons by binding to their promoter region. Activates expression of class 2 flagellar genes, including fliA, which is a flagellum-specific sigma factor that turns on the class 3 genes. Also regulates genes whose products function in a variety of physiological pathways.</text>
</comment>
<organism evidence="10 11">
    <name type="scientific">Jejubacter calystegiae</name>
    <dbReference type="NCBI Taxonomy" id="2579935"/>
    <lineage>
        <taxon>Bacteria</taxon>
        <taxon>Pseudomonadati</taxon>
        <taxon>Pseudomonadota</taxon>
        <taxon>Gammaproteobacteria</taxon>
        <taxon>Enterobacterales</taxon>
        <taxon>Enterobacteriaceae</taxon>
        <taxon>Jejubacter</taxon>
    </lineage>
</organism>
<evidence type="ECO:0000313" key="11">
    <source>
        <dbReference type="Proteomes" id="UP000302163"/>
    </source>
</evidence>
<comment type="similarity">
    <text evidence="9">Belongs to the FlhD family.</text>
</comment>
<evidence type="ECO:0000256" key="7">
    <source>
        <dbReference type="ARBA" id="ARBA00023163"/>
    </source>
</evidence>
<comment type="domain">
    <text evidence="9">The C-terminal region contains a putative helix-turn-helix (HTH) motif, suggesting that this region may bind DNA.</text>
</comment>
<dbReference type="KEGG" id="izh:FEM41_04935"/>
<dbReference type="InterPro" id="IPR023559">
    <property type="entry name" value="Flagellar_FlhD"/>
</dbReference>
<dbReference type="GO" id="GO:0003677">
    <property type="term" value="F:DNA binding"/>
    <property type="evidence" value="ECO:0007669"/>
    <property type="project" value="UniProtKB-UniRule"/>
</dbReference>
<keyword evidence="5 9" id="KW-1015">Disulfide bond</keyword>
<keyword evidence="10" id="KW-0966">Cell projection</keyword>
<keyword evidence="4 9" id="KW-0238">DNA-binding</keyword>
<accession>A0A4P8YGK1</accession>
<evidence type="ECO:0000256" key="1">
    <source>
        <dbReference type="ARBA" id="ARBA00022490"/>
    </source>
</evidence>
<evidence type="ECO:0000256" key="8">
    <source>
        <dbReference type="ARBA" id="ARBA00025431"/>
    </source>
</evidence>
<keyword evidence="2 9" id="KW-1005">Bacterial flagellum biogenesis</keyword>
<proteinExistence type="inferred from homology"/>
<evidence type="ECO:0000313" key="10">
    <source>
        <dbReference type="EMBL" id="QCT19043.1"/>
    </source>
</evidence>
<dbReference type="NCBIfam" id="NF002783">
    <property type="entry name" value="PRK02909.1-1"/>
    <property type="match status" value="1"/>
</dbReference>
<gene>
    <name evidence="9 10" type="primary">flhD</name>
    <name evidence="10" type="ORF">FEM41_04935</name>
</gene>
<dbReference type="Proteomes" id="UP000302163">
    <property type="component" value="Chromosome"/>
</dbReference>
<reference evidence="10 11" key="1">
    <citation type="submission" date="2019-05" db="EMBL/GenBank/DDBJ databases">
        <title>Complete genome sequence of Izhakiella calystegiae KSNA2, an endophyte isolated from beach morning glory (Calystegia soldanella).</title>
        <authorList>
            <person name="Jiang L."/>
            <person name="Jeong J.C."/>
            <person name="Kim C.Y."/>
            <person name="Kim D.H."/>
            <person name="Kim S.W."/>
            <person name="Lee j."/>
        </authorList>
    </citation>
    <scope>NUCLEOTIDE SEQUENCE [LARGE SCALE GENOMIC DNA]</scope>
    <source>
        <strain evidence="10 11">KSNA2</strain>
    </source>
</reference>